<name>A0A5M9GXC1_9SPHI</name>
<keyword evidence="3" id="KW-1185">Reference proteome</keyword>
<accession>A0A5M9GXC1</accession>
<reference evidence="2 3" key="1">
    <citation type="submission" date="2019-09" db="EMBL/GenBank/DDBJ databases">
        <title>Pararcticibacter amylolyticus gen. nov., sp. nov., isolated from a rottenly hemp rope, and reclassification of Pedobacter tournemirensis as Pararcticibacter tournemirensis comb. nov.</title>
        <authorList>
            <person name="Cai Y."/>
        </authorList>
    </citation>
    <scope>NUCLEOTIDE SEQUENCE [LARGE SCALE GENOMIC DNA]</scope>
    <source>
        <strain evidence="2 3">TF5-37.2-LB10</strain>
    </source>
</reference>
<organism evidence="2 3">
    <name type="scientific">Arcticibacter tournemirensis</name>
    <dbReference type="NCBI Taxonomy" id="699437"/>
    <lineage>
        <taxon>Bacteria</taxon>
        <taxon>Pseudomonadati</taxon>
        <taxon>Bacteroidota</taxon>
        <taxon>Sphingobacteriia</taxon>
        <taxon>Sphingobacteriales</taxon>
        <taxon>Sphingobacteriaceae</taxon>
        <taxon>Arcticibacter</taxon>
    </lineage>
</organism>
<sequence>MIFAVYKYANSEGTYLRSSFVDVSFDPGADNPVSSKLSAYFSTVMEKASGQGITSVRISSTTNHPSNSKRSAHSKANGARAFDINYINGVHVSTSAPFVGTMQTIIQETPRWRENYGPLIIQKMSNGSPILAPWAREIPGGHYNHIHVSVPW</sequence>
<dbReference type="AlphaFoldDB" id="A0A5M9GXC1"/>
<proteinExistence type="predicted"/>
<gene>
    <name evidence="2" type="ORF">F1649_17735</name>
</gene>
<comment type="caution">
    <text evidence="2">The sequence shown here is derived from an EMBL/GenBank/DDBJ whole genome shotgun (WGS) entry which is preliminary data.</text>
</comment>
<dbReference type="OrthoDB" id="6225685at2"/>
<evidence type="ECO:0000256" key="1">
    <source>
        <dbReference type="SAM" id="MobiDB-lite"/>
    </source>
</evidence>
<dbReference type="RefSeq" id="WP_141813444.1">
    <property type="nucleotide sequence ID" value="NZ_VFPL01000001.1"/>
</dbReference>
<evidence type="ECO:0000313" key="2">
    <source>
        <dbReference type="EMBL" id="KAA8478431.1"/>
    </source>
</evidence>
<feature type="region of interest" description="Disordered" evidence="1">
    <location>
        <begin position="52"/>
        <end position="75"/>
    </location>
</feature>
<evidence type="ECO:0000313" key="3">
    <source>
        <dbReference type="Proteomes" id="UP000322918"/>
    </source>
</evidence>
<dbReference type="EMBL" id="VWNE01000033">
    <property type="protein sequence ID" value="KAA8478431.1"/>
    <property type="molecule type" value="Genomic_DNA"/>
</dbReference>
<protein>
    <submittedName>
        <fullName evidence="2">Uncharacterized protein</fullName>
    </submittedName>
</protein>
<feature type="compositionally biased region" description="Polar residues" evidence="1">
    <location>
        <begin position="52"/>
        <end position="69"/>
    </location>
</feature>
<dbReference type="Proteomes" id="UP000322918">
    <property type="component" value="Unassembled WGS sequence"/>
</dbReference>